<keyword evidence="3" id="KW-0547">Nucleotide-binding</keyword>
<comment type="similarity">
    <text evidence="1">Belongs to the zeta toxin family.</text>
</comment>
<name>A0A6L9G889_9MICC</name>
<keyword evidence="4" id="KW-0067">ATP-binding</keyword>
<evidence type="ECO:0000259" key="7">
    <source>
        <dbReference type="Pfam" id="PF06414"/>
    </source>
</evidence>
<evidence type="ECO:0000256" key="3">
    <source>
        <dbReference type="ARBA" id="ARBA00022741"/>
    </source>
</evidence>
<evidence type="ECO:0000313" key="8">
    <source>
        <dbReference type="EMBL" id="NAZ17387.1"/>
    </source>
</evidence>
<dbReference type="GO" id="GO:0016301">
    <property type="term" value="F:kinase activity"/>
    <property type="evidence" value="ECO:0007669"/>
    <property type="project" value="InterPro"/>
</dbReference>
<evidence type="ECO:0000256" key="2">
    <source>
        <dbReference type="ARBA" id="ARBA00011963"/>
    </source>
</evidence>
<feature type="domain" description="Zeta toxin" evidence="7">
    <location>
        <begin position="3"/>
        <end position="97"/>
    </location>
</feature>
<accession>A0A6L9G889</accession>
<evidence type="ECO:0000256" key="4">
    <source>
        <dbReference type="ARBA" id="ARBA00022840"/>
    </source>
</evidence>
<evidence type="ECO:0000313" key="9">
    <source>
        <dbReference type="Proteomes" id="UP000477543"/>
    </source>
</evidence>
<evidence type="ECO:0000256" key="1">
    <source>
        <dbReference type="ARBA" id="ARBA00009104"/>
    </source>
</evidence>
<dbReference type="Proteomes" id="UP000477543">
    <property type="component" value="Unassembled WGS sequence"/>
</dbReference>
<gene>
    <name evidence="8" type="ORF">GT020_15135</name>
</gene>
<comment type="catalytic activity">
    <reaction evidence="6">
        <text>UDP-N-acetyl-alpha-D-glucosamine + ATP = UDP-N-acetyl-alpha-D-glucosamine 3'-phosphate + ADP + H(+)</text>
        <dbReference type="Rhea" id="RHEA:32671"/>
        <dbReference type="ChEBI" id="CHEBI:15378"/>
        <dbReference type="ChEBI" id="CHEBI:30616"/>
        <dbReference type="ChEBI" id="CHEBI:57705"/>
        <dbReference type="ChEBI" id="CHEBI:64353"/>
        <dbReference type="ChEBI" id="CHEBI:456216"/>
        <dbReference type="EC" id="2.7.1.176"/>
    </reaction>
</comment>
<protein>
    <recommendedName>
        <fullName evidence="5">UDP-N-acetylglucosamine kinase</fullName>
        <ecNumber evidence="2">2.7.1.176</ecNumber>
    </recommendedName>
    <alternativeName>
        <fullName evidence="5">UDP-N-acetylglucosamine kinase</fullName>
    </alternativeName>
</protein>
<organism evidence="8 9">
    <name type="scientific">Glutamicibacter soli</name>
    <dbReference type="NCBI Taxonomy" id="453836"/>
    <lineage>
        <taxon>Bacteria</taxon>
        <taxon>Bacillati</taxon>
        <taxon>Actinomycetota</taxon>
        <taxon>Actinomycetes</taxon>
        <taxon>Micrococcales</taxon>
        <taxon>Micrococcaceae</taxon>
        <taxon>Glutamicibacter</taxon>
    </lineage>
</organism>
<evidence type="ECO:0000256" key="5">
    <source>
        <dbReference type="ARBA" id="ARBA00032897"/>
    </source>
</evidence>
<dbReference type="InterPro" id="IPR010488">
    <property type="entry name" value="Zeta_toxin_domain"/>
</dbReference>
<dbReference type="GO" id="GO:0005524">
    <property type="term" value="F:ATP binding"/>
    <property type="evidence" value="ECO:0007669"/>
    <property type="project" value="UniProtKB-KW"/>
</dbReference>
<dbReference type="EC" id="2.7.1.176" evidence="2"/>
<dbReference type="Gene3D" id="3.40.50.300">
    <property type="entry name" value="P-loop containing nucleotide triphosphate hydrolases"/>
    <property type="match status" value="1"/>
</dbReference>
<sequence>MPEESSQLSTALRSDCIVKGLNIVVDKVLHSADGARQPIGELDAAGYRVETIEVRVPFDVSQQRITQRSKEAFAASLEPRDDLGARCAPYQFARKVFDAPGGQVQAGDCCRATGFRVSRRGCATARAARQTAIPRMRTISVCWRWTCPNPATARSWWKPHSRRSEPSAVTPR</sequence>
<comment type="caution">
    <text evidence="8">The sequence shown here is derived from an EMBL/GenBank/DDBJ whole genome shotgun (WGS) entry which is preliminary data.</text>
</comment>
<dbReference type="EMBL" id="WYDN01000016">
    <property type="protein sequence ID" value="NAZ17387.1"/>
    <property type="molecule type" value="Genomic_DNA"/>
</dbReference>
<dbReference type="InterPro" id="IPR027417">
    <property type="entry name" value="P-loop_NTPase"/>
</dbReference>
<evidence type="ECO:0000256" key="6">
    <source>
        <dbReference type="ARBA" id="ARBA00048178"/>
    </source>
</evidence>
<dbReference type="Pfam" id="PF06414">
    <property type="entry name" value="Zeta_toxin"/>
    <property type="match status" value="1"/>
</dbReference>
<reference evidence="8 9" key="1">
    <citation type="submission" date="2020-01" db="EMBL/GenBank/DDBJ databases">
        <title>Glutamicibacter soli M275.</title>
        <authorList>
            <person name="Meng X."/>
        </authorList>
    </citation>
    <scope>NUCLEOTIDE SEQUENCE [LARGE SCALE GENOMIC DNA]</scope>
    <source>
        <strain evidence="8 9">M275</strain>
    </source>
</reference>
<proteinExistence type="inferred from homology"/>
<dbReference type="AlphaFoldDB" id="A0A6L9G889"/>